<dbReference type="RefSeq" id="WP_099500297.1">
    <property type="nucleotide sequence ID" value="NZ_CP026652.1"/>
</dbReference>
<name>A0ABN5IC54_9ACTN</name>
<evidence type="ECO:0000313" key="2">
    <source>
        <dbReference type="Proteomes" id="UP000238413"/>
    </source>
</evidence>
<accession>A0ABN5IC54</accession>
<organism evidence="1 2">
    <name type="scientific">Streptomyces dengpaensis</name>
    <dbReference type="NCBI Taxonomy" id="2049881"/>
    <lineage>
        <taxon>Bacteria</taxon>
        <taxon>Bacillati</taxon>
        <taxon>Actinomycetota</taxon>
        <taxon>Actinomycetes</taxon>
        <taxon>Kitasatosporales</taxon>
        <taxon>Streptomycetaceae</taxon>
        <taxon>Streptomyces</taxon>
    </lineage>
</organism>
<evidence type="ECO:0000313" key="1">
    <source>
        <dbReference type="EMBL" id="AVH59917.1"/>
    </source>
</evidence>
<dbReference type="EMBL" id="CP026652">
    <property type="protein sequence ID" value="AVH59917.1"/>
    <property type="molecule type" value="Genomic_DNA"/>
</dbReference>
<dbReference type="NCBIfam" id="NF038082">
    <property type="entry name" value="phiSA1p31"/>
    <property type="match status" value="1"/>
</dbReference>
<keyword evidence="2" id="KW-1185">Reference proteome</keyword>
<gene>
    <name evidence="1" type="ORF">C4B68_33750</name>
</gene>
<proteinExistence type="predicted"/>
<protein>
    <submittedName>
        <fullName evidence="1">Uncharacterized protein</fullName>
    </submittedName>
</protein>
<reference evidence="1 2" key="1">
    <citation type="submission" date="2018-02" db="EMBL/GenBank/DDBJ databases">
        <title>Complete genome sequence of Streptomyces dengpaensis, the producer of angucyclines.</title>
        <authorList>
            <person name="Yumei L."/>
        </authorList>
    </citation>
    <scope>NUCLEOTIDE SEQUENCE [LARGE SCALE GENOMIC DNA]</scope>
    <source>
        <strain evidence="1 2">XZHG99</strain>
    </source>
</reference>
<dbReference type="Proteomes" id="UP000238413">
    <property type="component" value="Chromosome"/>
</dbReference>
<sequence length="80" mass="8773">MTSLLDGTVIDLDRVQVALDGSHWLWTCEHTESGEPLMLRLDRDGTGALPLADVYRIHGLLAPQAQPTTAAMYRQVLEAA</sequence>